<dbReference type="Proteomes" id="UP000322726">
    <property type="component" value="Chromosome"/>
</dbReference>
<dbReference type="PANTHER" id="PTHR37844">
    <property type="entry name" value="SER/THR PROTEIN PHOSPHATASE SUPERFAMILY (AFU_ORTHOLOGUE AFUA_1G14840)"/>
    <property type="match status" value="1"/>
</dbReference>
<reference evidence="1" key="2">
    <citation type="submission" date="2019-09" db="EMBL/GenBank/DDBJ databases">
        <title>Taxonomic note: a critical rebuttal of the proposed division of the genus Arcobacter into six genera, emended descriptions of Arcobacter anaerophilus and the genus Arcobacter, and an assessment of genus-level boundaries for Epsilonproteobacteria using in silico genomic comparator tools.</title>
        <authorList>
            <person name="On S.L.W."/>
            <person name="Miller W.G."/>
            <person name="Biggs P."/>
            <person name="Cornelius A."/>
            <person name="Vandamme P."/>
        </authorList>
    </citation>
    <scope>NUCLEOTIDE SEQUENCE [LARGE SCALE GENOMIC DNA]</scope>
    <source>
        <strain evidence="1">LMG 26638</strain>
    </source>
</reference>
<dbReference type="KEGG" id="apai:APAC_2117"/>
<protein>
    <submittedName>
        <fullName evidence="1">Metallophosphatase domain-containing protein</fullName>
    </submittedName>
</protein>
<dbReference type="InterPro" id="IPR029052">
    <property type="entry name" value="Metallo-depent_PP-like"/>
</dbReference>
<evidence type="ECO:0000313" key="2">
    <source>
        <dbReference type="Proteomes" id="UP000322726"/>
    </source>
</evidence>
<dbReference type="GO" id="GO:0016787">
    <property type="term" value="F:hydrolase activity"/>
    <property type="evidence" value="ECO:0007669"/>
    <property type="project" value="InterPro"/>
</dbReference>
<dbReference type="EMBL" id="CP035928">
    <property type="protein sequence ID" value="QEP35189.1"/>
    <property type="molecule type" value="Genomic_DNA"/>
</dbReference>
<proteinExistence type="predicted"/>
<dbReference type="AlphaFoldDB" id="A0A5C2HA14"/>
<dbReference type="RefSeq" id="WP_130234088.1">
    <property type="nucleotide sequence ID" value="NZ_BMEF01000051.1"/>
</dbReference>
<dbReference type="Gene3D" id="3.60.21.10">
    <property type="match status" value="1"/>
</dbReference>
<dbReference type="OrthoDB" id="356681at2"/>
<organism evidence="1 2">
    <name type="scientific">Malaciobacter pacificus</name>
    <dbReference type="NCBI Taxonomy" id="1080223"/>
    <lineage>
        <taxon>Bacteria</taxon>
        <taxon>Pseudomonadati</taxon>
        <taxon>Campylobacterota</taxon>
        <taxon>Epsilonproteobacteria</taxon>
        <taxon>Campylobacterales</taxon>
        <taxon>Arcobacteraceae</taxon>
        <taxon>Malaciobacter</taxon>
    </lineage>
</organism>
<sequence>MKIDILSDLHIDFYFNPKLKIKDEQIKKLYDPIVTENNREIGDVLVVAGDIGHYNHQNIRILKYLKEHYYKHIICVLGNHDYYLVDKDSKKQFKDSFERVEDMRLRINKEEDMYCLNGDFALIDGIVFGGCDSWYNDGYFARQYPTKNFPTKSTNIQWKNTMYDGEMILGVENYDDIWHIEKPKIEAVYEQCDVMITHISPSCKDEHFSPRFQNSPSNIFFSFEGEKYLKDGFMKYWIFGHTHEEIEYEEHDVKCICNPFGYPSESGNGQWVKMKQIEV</sequence>
<gene>
    <name evidence="1" type="ORF">APAC_2117</name>
</gene>
<reference evidence="1" key="1">
    <citation type="submission" date="2019-09" db="EMBL/GenBank/DDBJ databases">
        <title>Complete genome sequencing of four Arcobacter species reveals a diverse suite of mobile elements.</title>
        <authorList>
            <person name="Miller W.G."/>
            <person name="Yee E."/>
            <person name="Bono J.L."/>
        </authorList>
    </citation>
    <scope>NUCLEOTIDE SEQUENCE [LARGE SCALE GENOMIC DNA]</scope>
    <source>
        <strain evidence="1">LMG 26638</strain>
    </source>
</reference>
<name>A0A5C2HA14_9BACT</name>
<dbReference type="Pfam" id="PF00149">
    <property type="entry name" value="Metallophos"/>
    <property type="match status" value="1"/>
</dbReference>
<keyword evidence="2" id="KW-1185">Reference proteome</keyword>
<dbReference type="InterPro" id="IPR004843">
    <property type="entry name" value="Calcineurin-like_PHP"/>
</dbReference>
<dbReference type="PANTHER" id="PTHR37844:SF1">
    <property type="entry name" value="CALCINEURIN-LIKE PHOSPHOESTERASE DOMAIN-CONTAINING PROTEIN"/>
    <property type="match status" value="1"/>
</dbReference>
<evidence type="ECO:0000313" key="1">
    <source>
        <dbReference type="EMBL" id="QEP35189.1"/>
    </source>
</evidence>
<dbReference type="SUPFAM" id="SSF56300">
    <property type="entry name" value="Metallo-dependent phosphatases"/>
    <property type="match status" value="1"/>
</dbReference>
<accession>A0A5C2HA14</accession>